<dbReference type="GO" id="GO:0016874">
    <property type="term" value="F:ligase activity"/>
    <property type="evidence" value="ECO:0007669"/>
    <property type="project" value="UniProtKB-KW"/>
</dbReference>
<dbReference type="PROSITE" id="PS50178">
    <property type="entry name" value="ZF_FYVE"/>
    <property type="match status" value="1"/>
</dbReference>
<dbReference type="PROSITE" id="PS50089">
    <property type="entry name" value="ZF_RING_2"/>
    <property type="match status" value="1"/>
</dbReference>
<evidence type="ECO:0000256" key="9">
    <source>
        <dbReference type="ARBA" id="ARBA00022723"/>
    </source>
</evidence>
<dbReference type="GO" id="GO:0008270">
    <property type="term" value="F:zinc ion binding"/>
    <property type="evidence" value="ECO:0007669"/>
    <property type="project" value="UniProtKB-KW"/>
</dbReference>
<name>A0A8H2ZFH1_9SACH</name>
<evidence type="ECO:0000259" key="20">
    <source>
        <dbReference type="PROSITE" id="PS50178"/>
    </source>
</evidence>
<evidence type="ECO:0000256" key="6">
    <source>
        <dbReference type="ARBA" id="ARBA00012483"/>
    </source>
</evidence>
<dbReference type="GO" id="GO:0061630">
    <property type="term" value="F:ubiquitin protein ligase activity"/>
    <property type="evidence" value="ECO:0007669"/>
    <property type="project" value="UniProtKB-EC"/>
</dbReference>
<keyword evidence="15" id="KW-0458">Lysosome</keyword>
<keyword evidence="8" id="KW-0519">Myristate</keyword>
<keyword evidence="12" id="KW-0833">Ubl conjugation pathway</keyword>
<proteinExistence type="predicted"/>
<evidence type="ECO:0000256" key="12">
    <source>
        <dbReference type="ARBA" id="ARBA00022786"/>
    </source>
</evidence>
<comment type="subcellular location">
    <subcellularLocation>
        <location evidence="3">Endosome</location>
    </subcellularLocation>
    <subcellularLocation>
        <location evidence="4">Lysosome</location>
    </subcellularLocation>
    <subcellularLocation>
        <location evidence="2">Membrane</location>
        <topology evidence="2">Peripheral membrane protein</topology>
    </subcellularLocation>
</comment>
<dbReference type="EC" id="2.3.2.27" evidence="6"/>
<keyword evidence="9" id="KW-0479">Metal-binding</keyword>
<comment type="catalytic activity">
    <reaction evidence="1">
        <text>S-ubiquitinyl-[E2 ubiquitin-conjugating enzyme]-L-cysteine + [acceptor protein]-L-lysine = [E2 ubiquitin-conjugating enzyme]-L-cysteine + N(6)-ubiquitinyl-[acceptor protein]-L-lysine.</text>
        <dbReference type="EC" id="2.3.2.27"/>
    </reaction>
</comment>
<feature type="region of interest" description="Disordered" evidence="18">
    <location>
        <begin position="158"/>
        <end position="188"/>
    </location>
</feature>
<dbReference type="CDD" id="cd16489">
    <property type="entry name" value="mRING-CH-C4HC2H_ZNRF"/>
    <property type="match status" value="1"/>
</dbReference>
<evidence type="ECO:0000256" key="11">
    <source>
        <dbReference type="ARBA" id="ARBA00022771"/>
    </source>
</evidence>
<accession>A0A8H2ZFH1</accession>
<evidence type="ECO:0000256" key="7">
    <source>
        <dbReference type="ARBA" id="ARBA00022679"/>
    </source>
</evidence>
<sequence length="339" mass="38499">MEAGPSSVTEPTPDMYQYVNSIAIWQPDKEAKACLHCGTKFDFIIRRHHCRCCGGIFCGSCSNRFVKYNTSRVKVVRRNGDVHTDSSDTRMDETTSKVVSYRTCISCYTSLKNSNLIIQPSRQKNDGNPETVHSVIQSGVVGDNETSRSDQIITIPGNVKNNNITEHSHQIDSNTESSSRTNNDIEQEENSHCPICNFDLTTLANEEEQGDHIQSCIEQAENIQQHKINQQNGMASPDGNDHNPSIKNRMLVYKIPKDPVREEKNEEYPECPICFEEMLPGQKVGRLECLCVFHYKCIKSWFTKKTHKMQELHNLNNVSNNNDNSYLGKNFCPFHDAVC</sequence>
<keyword evidence="7" id="KW-0808">Transferase</keyword>
<evidence type="ECO:0000256" key="5">
    <source>
        <dbReference type="ARBA" id="ARBA00004906"/>
    </source>
</evidence>
<feature type="domain" description="FYVE-type" evidence="20">
    <location>
        <begin position="28"/>
        <end position="112"/>
    </location>
</feature>
<evidence type="ECO:0000256" key="14">
    <source>
        <dbReference type="ARBA" id="ARBA00023136"/>
    </source>
</evidence>
<keyword evidence="16" id="KW-0449">Lipoprotein</keyword>
<dbReference type="SUPFAM" id="SSF57903">
    <property type="entry name" value="FYVE/PHD zinc finger"/>
    <property type="match status" value="1"/>
</dbReference>
<dbReference type="GO" id="GO:0070936">
    <property type="term" value="P:protein K48-linked ubiquitination"/>
    <property type="evidence" value="ECO:0007669"/>
    <property type="project" value="TreeGrafter"/>
</dbReference>
<dbReference type="GeneID" id="64855480"/>
<evidence type="ECO:0000256" key="17">
    <source>
        <dbReference type="PROSITE-ProRule" id="PRU00175"/>
    </source>
</evidence>
<dbReference type="InterPro" id="IPR011011">
    <property type="entry name" value="Znf_FYVE_PHD"/>
</dbReference>
<evidence type="ECO:0000256" key="16">
    <source>
        <dbReference type="ARBA" id="ARBA00023288"/>
    </source>
</evidence>
<organism evidence="21 22">
    <name type="scientific">Maudiozyma barnettii</name>
    <dbReference type="NCBI Taxonomy" id="61262"/>
    <lineage>
        <taxon>Eukaryota</taxon>
        <taxon>Fungi</taxon>
        <taxon>Dikarya</taxon>
        <taxon>Ascomycota</taxon>
        <taxon>Saccharomycotina</taxon>
        <taxon>Saccharomycetes</taxon>
        <taxon>Saccharomycetales</taxon>
        <taxon>Saccharomycetaceae</taxon>
        <taxon>Maudiozyma</taxon>
    </lineage>
</organism>
<dbReference type="EMBL" id="CAEFZW010000001">
    <property type="protein sequence ID" value="CAB4252355.1"/>
    <property type="molecule type" value="Genomic_DNA"/>
</dbReference>
<dbReference type="RefSeq" id="XP_041404393.1">
    <property type="nucleotide sequence ID" value="XM_041548459.1"/>
</dbReference>
<dbReference type="InterPro" id="IPR013083">
    <property type="entry name" value="Znf_RING/FYVE/PHD"/>
</dbReference>
<dbReference type="GO" id="GO:0032266">
    <property type="term" value="F:phosphatidylinositol-3-phosphate binding"/>
    <property type="evidence" value="ECO:0007669"/>
    <property type="project" value="UniProtKB-ARBA"/>
</dbReference>
<comment type="caution">
    <text evidence="21">The sequence shown here is derived from an EMBL/GenBank/DDBJ whole genome shotgun (WGS) entry which is preliminary data.</text>
</comment>
<feature type="domain" description="RING-type" evidence="19">
    <location>
        <begin position="271"/>
        <end position="336"/>
    </location>
</feature>
<dbReference type="GO" id="GO:0005768">
    <property type="term" value="C:endosome"/>
    <property type="evidence" value="ECO:0007669"/>
    <property type="project" value="UniProtKB-SubCell"/>
</dbReference>
<evidence type="ECO:0000256" key="2">
    <source>
        <dbReference type="ARBA" id="ARBA00004170"/>
    </source>
</evidence>
<evidence type="ECO:0000256" key="8">
    <source>
        <dbReference type="ARBA" id="ARBA00022707"/>
    </source>
</evidence>
<evidence type="ECO:0000259" key="19">
    <source>
        <dbReference type="PROSITE" id="PS50089"/>
    </source>
</evidence>
<dbReference type="InterPro" id="IPR017455">
    <property type="entry name" value="Znf_FYVE-rel"/>
</dbReference>
<dbReference type="SMART" id="SM00064">
    <property type="entry name" value="FYVE"/>
    <property type="match status" value="1"/>
</dbReference>
<evidence type="ECO:0000256" key="18">
    <source>
        <dbReference type="SAM" id="MobiDB-lite"/>
    </source>
</evidence>
<keyword evidence="11 17" id="KW-0863">Zinc-finger</keyword>
<dbReference type="GO" id="GO:0098588">
    <property type="term" value="C:bounding membrane of organelle"/>
    <property type="evidence" value="ECO:0007669"/>
    <property type="project" value="UniProtKB-ARBA"/>
</dbReference>
<dbReference type="OrthoDB" id="660555at2759"/>
<evidence type="ECO:0000256" key="4">
    <source>
        <dbReference type="ARBA" id="ARBA00004371"/>
    </source>
</evidence>
<evidence type="ECO:0000256" key="1">
    <source>
        <dbReference type="ARBA" id="ARBA00000900"/>
    </source>
</evidence>
<dbReference type="PANTHER" id="PTHR46661:SF4">
    <property type="entry name" value="RING-TYPE DOMAIN-CONTAINING PROTEIN"/>
    <property type="match status" value="1"/>
</dbReference>
<dbReference type="InterPro" id="IPR000306">
    <property type="entry name" value="Znf_FYVE"/>
</dbReference>
<keyword evidence="21" id="KW-0436">Ligase</keyword>
<keyword evidence="22" id="KW-1185">Reference proteome</keyword>
<feature type="compositionally biased region" description="Polar residues" evidence="18">
    <location>
        <begin position="159"/>
        <end position="184"/>
    </location>
</feature>
<evidence type="ECO:0000256" key="13">
    <source>
        <dbReference type="ARBA" id="ARBA00022833"/>
    </source>
</evidence>
<keyword evidence="13" id="KW-0862">Zinc</keyword>
<comment type="pathway">
    <text evidence="5">Protein modification; protein ubiquitination.</text>
</comment>
<dbReference type="Pfam" id="PF01363">
    <property type="entry name" value="FYVE"/>
    <property type="match status" value="1"/>
</dbReference>
<dbReference type="InterPro" id="IPR051878">
    <property type="entry name" value="ZNRF_ubiq-protein_ligase"/>
</dbReference>
<dbReference type="Gene3D" id="3.30.40.10">
    <property type="entry name" value="Zinc/RING finger domain, C3HC4 (zinc finger)"/>
    <property type="match status" value="2"/>
</dbReference>
<dbReference type="InterPro" id="IPR001841">
    <property type="entry name" value="Znf_RING"/>
</dbReference>
<evidence type="ECO:0000256" key="10">
    <source>
        <dbReference type="ARBA" id="ARBA00022753"/>
    </source>
</evidence>
<protein>
    <recommendedName>
        <fullName evidence="6">RING-type E3 ubiquitin transferase</fullName>
        <ecNumber evidence="6">2.3.2.27</ecNumber>
    </recommendedName>
</protein>
<dbReference type="SMART" id="SM00184">
    <property type="entry name" value="RING"/>
    <property type="match status" value="1"/>
</dbReference>
<dbReference type="SUPFAM" id="SSF57850">
    <property type="entry name" value="RING/U-box"/>
    <property type="match status" value="1"/>
</dbReference>
<gene>
    <name evidence="21" type="ORF">KABA2_01S11748</name>
</gene>
<evidence type="ECO:0000256" key="15">
    <source>
        <dbReference type="ARBA" id="ARBA00023228"/>
    </source>
</evidence>
<dbReference type="PANTHER" id="PTHR46661">
    <property type="entry name" value="E3 UBIQUITIN-PROTEIN LIGASE ZNRF1-LIKE PROTEIN"/>
    <property type="match status" value="1"/>
</dbReference>
<dbReference type="GO" id="GO:0043161">
    <property type="term" value="P:proteasome-mediated ubiquitin-dependent protein catabolic process"/>
    <property type="evidence" value="ECO:0007669"/>
    <property type="project" value="TreeGrafter"/>
</dbReference>
<evidence type="ECO:0000313" key="21">
    <source>
        <dbReference type="EMBL" id="CAB4252355.1"/>
    </source>
</evidence>
<evidence type="ECO:0000313" key="22">
    <source>
        <dbReference type="Proteomes" id="UP000644660"/>
    </source>
</evidence>
<evidence type="ECO:0000256" key="3">
    <source>
        <dbReference type="ARBA" id="ARBA00004177"/>
    </source>
</evidence>
<dbReference type="Proteomes" id="UP000644660">
    <property type="component" value="Unassembled WGS sequence"/>
</dbReference>
<reference evidence="21 22" key="1">
    <citation type="submission" date="2020-05" db="EMBL/GenBank/DDBJ databases">
        <authorList>
            <person name="Casaregola S."/>
            <person name="Devillers H."/>
            <person name="Grondin C."/>
        </authorList>
    </citation>
    <scope>NUCLEOTIDE SEQUENCE [LARGE SCALE GENOMIC DNA]</scope>
    <source>
        <strain evidence="21 22">CLIB 1767</strain>
    </source>
</reference>
<dbReference type="AlphaFoldDB" id="A0A8H2ZFH1"/>
<keyword evidence="10" id="KW-0967">Endosome</keyword>
<dbReference type="Pfam" id="PF13639">
    <property type="entry name" value="zf-RING_2"/>
    <property type="match status" value="1"/>
</dbReference>
<keyword evidence="14" id="KW-0472">Membrane</keyword>